<dbReference type="SMART" id="SM00091">
    <property type="entry name" value="PAS"/>
    <property type="match status" value="3"/>
</dbReference>
<dbReference type="InterPro" id="IPR035965">
    <property type="entry name" value="PAS-like_dom_sf"/>
</dbReference>
<dbReference type="PROSITE" id="PS50113">
    <property type="entry name" value="PAC"/>
    <property type="match status" value="2"/>
</dbReference>
<dbReference type="SUPFAM" id="SSF55785">
    <property type="entry name" value="PYP-like sensor domain (PAS domain)"/>
    <property type="match status" value="3"/>
</dbReference>
<keyword evidence="3" id="KW-0597">Phosphoprotein</keyword>
<dbReference type="Pfam" id="PF02518">
    <property type="entry name" value="HATPase_c"/>
    <property type="match status" value="1"/>
</dbReference>
<dbReference type="AlphaFoldDB" id="A0AAV3TDK4"/>
<evidence type="ECO:0000259" key="6">
    <source>
        <dbReference type="PROSITE" id="PS50109"/>
    </source>
</evidence>
<dbReference type="Gene3D" id="3.30.450.20">
    <property type="entry name" value="PAS domain"/>
    <property type="match status" value="3"/>
</dbReference>
<feature type="domain" description="PAC" evidence="8">
    <location>
        <begin position="321"/>
        <end position="372"/>
    </location>
</feature>
<dbReference type="PANTHER" id="PTHR43304:SF1">
    <property type="entry name" value="PAC DOMAIN-CONTAINING PROTEIN"/>
    <property type="match status" value="1"/>
</dbReference>
<evidence type="ECO:0000259" key="7">
    <source>
        <dbReference type="PROSITE" id="PS50112"/>
    </source>
</evidence>
<feature type="domain" description="Histidine kinase" evidence="6">
    <location>
        <begin position="537"/>
        <end position="745"/>
    </location>
</feature>
<dbReference type="InterPro" id="IPR001610">
    <property type="entry name" value="PAC"/>
</dbReference>
<dbReference type="EC" id="2.7.13.3" evidence="2"/>
<feature type="domain" description="PAS" evidence="7">
    <location>
        <begin position="247"/>
        <end position="317"/>
    </location>
</feature>
<dbReference type="InterPro" id="IPR036890">
    <property type="entry name" value="HATPase_C_sf"/>
</dbReference>
<keyword evidence="4" id="KW-0808">Transferase</keyword>
<dbReference type="Gene3D" id="3.30.450.40">
    <property type="match status" value="1"/>
</dbReference>
<dbReference type="SMART" id="SM00086">
    <property type="entry name" value="PAC"/>
    <property type="match status" value="2"/>
</dbReference>
<dbReference type="SMART" id="SM00065">
    <property type="entry name" value="GAF"/>
    <property type="match status" value="1"/>
</dbReference>
<dbReference type="CDD" id="cd00130">
    <property type="entry name" value="PAS"/>
    <property type="match status" value="3"/>
</dbReference>
<dbReference type="InterPro" id="IPR000014">
    <property type="entry name" value="PAS"/>
</dbReference>
<dbReference type="InterPro" id="IPR013655">
    <property type="entry name" value="PAS_fold_3"/>
</dbReference>
<sequence length="750" mass="84325">MRGDDRPLPDGLYRTIFEEADIGIAINDPENGTFGDVNPRYAEMLGYDADELRDTRIDAISAEDPSFDQEAAEERLQRVLEGEPQKFDWLFERKDGTEIWTEVSLKRTTVDGNVRVLAFVRDITESKERKWDLEFFEELVETIGVGVGVYRADGTIEYVNERFAENLDADRDALRGVKIWEINPDVDPDRFDEYWASFDDGETRTAETVHSFEGSEVPVETVTTCKEINDTLYHFGTVQDISDRKEQEERFQAFVEQSNDIITVLGADGTYQYQSPSAQRILGYERGELIGENAFEYIHPEDREEVLGKFEQAINEPSMPPVVEYRFRHADGSWRWLESRGFNQLDNSAVEGFVVNSRDVTERKRHERQIADMHDATRTMFQATDAERICEIAVETAETILDHPIAGVWLCDESGERLEPITSTDAAHELIEEFPVYTEGNSLSWRAYETGEPFVTGDLREESGAYDPETELRSELIVPLGDYGVLNMGAAAVDAFTDNDIALAKLLGANTRAALGRNDRERLLERQTDQMEFFNSILRHDVLNAVTVIKSRAEFLEAELEGEQLRDVKTIISWSDDVQEIVQRVRTVLETLTGEGDPQLEPMQLGPELRAEIERVRATYPDASFDVDVPDGAPVLANDLLGDVLGNIVTNAVDHNDTAGLRVSVTAERRNDAVIVRIADNGRGVDDDRKEAIFRRGETGHAKSVGSGFGLFFVDAMVDEYGGEVSVEDNDDGGATFVIRLPVSESADST</sequence>
<reference evidence="9 10" key="1">
    <citation type="journal article" date="2019" name="Int. J. Syst. Evol. Microbiol.">
        <title>The Global Catalogue of Microorganisms (GCM) 10K type strain sequencing project: providing services to taxonomists for standard genome sequencing and annotation.</title>
        <authorList>
            <consortium name="The Broad Institute Genomics Platform"/>
            <consortium name="The Broad Institute Genome Sequencing Center for Infectious Disease"/>
            <person name="Wu L."/>
            <person name="Ma J."/>
        </authorList>
    </citation>
    <scope>NUCLEOTIDE SEQUENCE [LARGE SCALE GENOMIC DNA]</scope>
    <source>
        <strain evidence="9 10">JCM 16328</strain>
    </source>
</reference>
<dbReference type="NCBIfam" id="TIGR00229">
    <property type="entry name" value="sensory_box"/>
    <property type="match status" value="3"/>
</dbReference>
<protein>
    <recommendedName>
        <fullName evidence="2">histidine kinase</fullName>
        <ecNumber evidence="2">2.7.13.3</ecNumber>
    </recommendedName>
</protein>
<dbReference type="InterPro" id="IPR003018">
    <property type="entry name" value="GAF"/>
</dbReference>
<dbReference type="PROSITE" id="PS50112">
    <property type="entry name" value="PAS"/>
    <property type="match status" value="2"/>
</dbReference>
<proteinExistence type="predicted"/>
<dbReference type="PRINTS" id="PR00344">
    <property type="entry name" value="BCTRLSENSOR"/>
</dbReference>
<keyword evidence="10" id="KW-1185">Reference proteome</keyword>
<gene>
    <name evidence="9" type="ORF">GCM10009020_31040</name>
</gene>
<dbReference type="InterPro" id="IPR005467">
    <property type="entry name" value="His_kinase_dom"/>
</dbReference>
<dbReference type="SUPFAM" id="SSF55781">
    <property type="entry name" value="GAF domain-like"/>
    <property type="match status" value="1"/>
</dbReference>
<evidence type="ECO:0000256" key="3">
    <source>
        <dbReference type="ARBA" id="ARBA00022553"/>
    </source>
</evidence>
<dbReference type="Pfam" id="PF13426">
    <property type="entry name" value="PAS_9"/>
    <property type="match status" value="1"/>
</dbReference>
<evidence type="ECO:0000313" key="9">
    <source>
        <dbReference type="EMBL" id="GAA0680095.1"/>
    </source>
</evidence>
<name>A0AAV3TDK4_9EURY</name>
<feature type="domain" description="PAS" evidence="7">
    <location>
        <begin position="9"/>
        <end position="83"/>
    </location>
</feature>
<dbReference type="Proteomes" id="UP001500420">
    <property type="component" value="Unassembled WGS sequence"/>
</dbReference>
<evidence type="ECO:0000259" key="8">
    <source>
        <dbReference type="PROSITE" id="PS50113"/>
    </source>
</evidence>
<accession>A0AAV3TDK4</accession>
<dbReference type="InterPro" id="IPR000700">
    <property type="entry name" value="PAS-assoc_C"/>
</dbReference>
<comment type="catalytic activity">
    <reaction evidence="1">
        <text>ATP + protein L-histidine = ADP + protein N-phospho-L-histidine.</text>
        <dbReference type="EC" id="2.7.13.3"/>
    </reaction>
</comment>
<evidence type="ECO:0000313" key="10">
    <source>
        <dbReference type="Proteomes" id="UP001500420"/>
    </source>
</evidence>
<evidence type="ECO:0000256" key="1">
    <source>
        <dbReference type="ARBA" id="ARBA00000085"/>
    </source>
</evidence>
<dbReference type="Pfam" id="PF08448">
    <property type="entry name" value="PAS_4"/>
    <property type="match status" value="1"/>
</dbReference>
<evidence type="ECO:0000256" key="5">
    <source>
        <dbReference type="ARBA" id="ARBA00022777"/>
    </source>
</evidence>
<evidence type="ECO:0000256" key="2">
    <source>
        <dbReference type="ARBA" id="ARBA00012438"/>
    </source>
</evidence>
<dbReference type="GO" id="GO:0004673">
    <property type="term" value="F:protein histidine kinase activity"/>
    <property type="evidence" value="ECO:0007669"/>
    <property type="project" value="UniProtKB-EC"/>
</dbReference>
<dbReference type="InterPro" id="IPR004358">
    <property type="entry name" value="Sig_transdc_His_kin-like_C"/>
</dbReference>
<dbReference type="PROSITE" id="PS50109">
    <property type="entry name" value="HIS_KIN"/>
    <property type="match status" value="1"/>
</dbReference>
<dbReference type="InterPro" id="IPR052162">
    <property type="entry name" value="Sensor_kinase/Photoreceptor"/>
</dbReference>
<dbReference type="Pfam" id="PF08447">
    <property type="entry name" value="PAS_3"/>
    <property type="match status" value="1"/>
</dbReference>
<comment type="caution">
    <text evidence="9">The sequence shown here is derived from an EMBL/GenBank/DDBJ whole genome shotgun (WGS) entry which is preliminary data.</text>
</comment>
<dbReference type="Gene3D" id="3.30.565.10">
    <property type="entry name" value="Histidine kinase-like ATPase, C-terminal domain"/>
    <property type="match status" value="1"/>
</dbReference>
<keyword evidence="5" id="KW-0418">Kinase</keyword>
<dbReference type="SMART" id="SM00387">
    <property type="entry name" value="HATPase_c"/>
    <property type="match status" value="1"/>
</dbReference>
<dbReference type="RefSeq" id="WP_343775010.1">
    <property type="nucleotide sequence ID" value="NZ_BAAADV010000007.1"/>
</dbReference>
<dbReference type="InterPro" id="IPR029016">
    <property type="entry name" value="GAF-like_dom_sf"/>
</dbReference>
<evidence type="ECO:0000256" key="4">
    <source>
        <dbReference type="ARBA" id="ARBA00022679"/>
    </source>
</evidence>
<dbReference type="InterPro" id="IPR013656">
    <property type="entry name" value="PAS_4"/>
</dbReference>
<dbReference type="Pfam" id="PF13185">
    <property type="entry name" value="GAF_2"/>
    <property type="match status" value="1"/>
</dbReference>
<feature type="domain" description="PAC" evidence="8">
    <location>
        <begin position="85"/>
        <end position="135"/>
    </location>
</feature>
<dbReference type="InterPro" id="IPR003594">
    <property type="entry name" value="HATPase_dom"/>
</dbReference>
<dbReference type="PANTHER" id="PTHR43304">
    <property type="entry name" value="PHYTOCHROME-LIKE PROTEIN CPH1"/>
    <property type="match status" value="1"/>
</dbReference>
<dbReference type="SUPFAM" id="SSF55874">
    <property type="entry name" value="ATPase domain of HSP90 chaperone/DNA topoisomerase II/histidine kinase"/>
    <property type="match status" value="1"/>
</dbReference>
<organism evidence="9 10">
    <name type="scientific">Natronoarchaeum mannanilyticum</name>
    <dbReference type="NCBI Taxonomy" id="926360"/>
    <lineage>
        <taxon>Archaea</taxon>
        <taxon>Methanobacteriati</taxon>
        <taxon>Methanobacteriota</taxon>
        <taxon>Stenosarchaea group</taxon>
        <taxon>Halobacteria</taxon>
        <taxon>Halobacteriales</taxon>
        <taxon>Natronoarchaeaceae</taxon>
    </lineage>
</organism>
<dbReference type="EMBL" id="BAAADV010000007">
    <property type="protein sequence ID" value="GAA0680095.1"/>
    <property type="molecule type" value="Genomic_DNA"/>
</dbReference>